<dbReference type="InterPro" id="IPR005801">
    <property type="entry name" value="ADC_synthase"/>
</dbReference>
<evidence type="ECO:0000259" key="6">
    <source>
        <dbReference type="Pfam" id="PF00425"/>
    </source>
</evidence>
<dbReference type="STRING" id="765420.OSCT_2063"/>
<dbReference type="InterPro" id="IPR015890">
    <property type="entry name" value="Chorismate_C"/>
</dbReference>
<evidence type="ECO:0000256" key="5">
    <source>
        <dbReference type="ARBA" id="ARBA00041564"/>
    </source>
</evidence>
<dbReference type="AlphaFoldDB" id="E1IFG2"/>
<evidence type="ECO:0000256" key="2">
    <source>
        <dbReference type="ARBA" id="ARBA00005297"/>
    </source>
</evidence>
<dbReference type="HOGENOM" id="CLU_006493_8_4_0"/>
<reference evidence="7 8" key="1">
    <citation type="journal article" date="2011" name="J. Bacteriol.">
        <title>Draft genome sequence of the anoxygenic filamentous phototrophic bacterium Oscillochloris trichoides subsp. DG-6.</title>
        <authorList>
            <person name="Kuznetsov B.B."/>
            <person name="Ivanovsky R.N."/>
            <person name="Keppen O.I."/>
            <person name="Sukhacheva M.V."/>
            <person name="Bumazhkin B.K."/>
            <person name="Patutina E.O."/>
            <person name="Beletsky A.V."/>
            <person name="Mardanov A.V."/>
            <person name="Baslerov R.V."/>
            <person name="Panteleeva A.N."/>
            <person name="Kolganova T.V."/>
            <person name="Ravin N.V."/>
            <person name="Skryabin K.G."/>
        </authorList>
    </citation>
    <scope>NUCLEOTIDE SEQUENCE [LARGE SCALE GENOMIC DNA]</scope>
    <source>
        <strain evidence="7 8">DG-6</strain>
    </source>
</reference>
<dbReference type="PANTHER" id="PTHR42839:SF2">
    <property type="entry name" value="ISOCHORISMATE SYNTHASE ENTC"/>
    <property type="match status" value="1"/>
</dbReference>
<evidence type="ECO:0000256" key="3">
    <source>
        <dbReference type="ARBA" id="ARBA00012824"/>
    </source>
</evidence>
<dbReference type="GO" id="GO:0008909">
    <property type="term" value="F:isochorismate synthase activity"/>
    <property type="evidence" value="ECO:0007669"/>
    <property type="project" value="UniProtKB-EC"/>
</dbReference>
<name>E1IFG2_9CHLR</name>
<dbReference type="InterPro" id="IPR019999">
    <property type="entry name" value="Anth_synth_I-like"/>
</dbReference>
<keyword evidence="4" id="KW-0413">Isomerase</keyword>
<evidence type="ECO:0000256" key="4">
    <source>
        <dbReference type="ARBA" id="ARBA00023235"/>
    </source>
</evidence>
<dbReference type="eggNOG" id="COG1169">
    <property type="taxonomic scope" value="Bacteria"/>
</dbReference>
<dbReference type="OrthoDB" id="9803598at2"/>
<dbReference type="Proteomes" id="UP000054010">
    <property type="component" value="Unassembled WGS sequence"/>
</dbReference>
<proteinExistence type="inferred from homology"/>
<dbReference type="EC" id="5.4.4.2" evidence="3"/>
<evidence type="ECO:0000313" key="7">
    <source>
        <dbReference type="EMBL" id="EFO80072.1"/>
    </source>
</evidence>
<evidence type="ECO:0000256" key="1">
    <source>
        <dbReference type="ARBA" id="ARBA00000799"/>
    </source>
</evidence>
<keyword evidence="8" id="KW-1185">Reference proteome</keyword>
<accession>E1IFG2</accession>
<dbReference type="SUPFAM" id="SSF56322">
    <property type="entry name" value="ADC synthase"/>
    <property type="match status" value="1"/>
</dbReference>
<protein>
    <recommendedName>
        <fullName evidence="3">isochorismate synthase</fullName>
        <ecNumber evidence="3">5.4.4.2</ecNumber>
    </recommendedName>
    <alternativeName>
        <fullName evidence="5">Isochorismate mutase</fullName>
    </alternativeName>
</protein>
<sequence>MIHVRVATAALRHVRRMEEMAELARQRARQLGRPVLVSVSAPVSPDDPLALFARAVGATHNRFFWSQPSQGLAVTGLGAAWEIAASGEGRFVSAAAAWRDLVAHACIDADPNLPFAGPVAAAGFAFDPLRPTSGLWADFPDGLLFLPRMILARQGDVASLTFNGLVGPETSSVNLYLSAARRLRDLLGGPWRAAHPAEALPVEEALPASTWRTIVAEAVADLRAAKMEKVVLAREVRLQSAQDFDIPAALERLRNEYPDTFVFAVARGGRAFLGASPERLVSLRGGVVAASGLAGSMARGATPDEDARLGAALLNSEKDRREHALVVTMIRSALGNLCSHVEAPSEPVLMKVRNIQHLFTPVTGRIAGGRSVLDLVAALHPTPAVGGKPNDVALEWIRANERMDRGWYAGPVGWLDARGEGEFAVALRSALVSKREAALFAGCGIVSGSDPAREEQESQLKLRPMLSALGGGA</sequence>
<gene>
    <name evidence="7" type="ORF">OSCT_2063</name>
</gene>
<dbReference type="Gene3D" id="3.60.120.10">
    <property type="entry name" value="Anthranilate synthase"/>
    <property type="match status" value="1"/>
</dbReference>
<comment type="catalytic activity">
    <reaction evidence="1">
        <text>chorismate = isochorismate</text>
        <dbReference type="Rhea" id="RHEA:18985"/>
        <dbReference type="ChEBI" id="CHEBI:29748"/>
        <dbReference type="ChEBI" id="CHEBI:29780"/>
        <dbReference type="EC" id="5.4.4.2"/>
    </reaction>
</comment>
<dbReference type="PRINTS" id="PR00095">
    <property type="entry name" value="ANTSNTHASEI"/>
</dbReference>
<organism evidence="7 8">
    <name type="scientific">Oscillochloris trichoides DG-6</name>
    <dbReference type="NCBI Taxonomy" id="765420"/>
    <lineage>
        <taxon>Bacteria</taxon>
        <taxon>Bacillati</taxon>
        <taxon>Chloroflexota</taxon>
        <taxon>Chloroflexia</taxon>
        <taxon>Chloroflexales</taxon>
        <taxon>Chloroflexineae</taxon>
        <taxon>Oscillochloridaceae</taxon>
        <taxon>Oscillochloris</taxon>
    </lineage>
</organism>
<dbReference type="NCBIfam" id="TIGR00543">
    <property type="entry name" value="isochor_syn"/>
    <property type="match status" value="1"/>
</dbReference>
<dbReference type="PANTHER" id="PTHR42839">
    <property type="entry name" value="ISOCHORISMATE SYNTHASE ENTC"/>
    <property type="match status" value="1"/>
</dbReference>
<feature type="domain" description="Chorismate-utilising enzyme C-terminal" evidence="6">
    <location>
        <begin position="209"/>
        <end position="461"/>
    </location>
</feature>
<comment type="similarity">
    <text evidence="2">Belongs to the isochorismate synthase family.</text>
</comment>
<dbReference type="EMBL" id="ADVR01000091">
    <property type="protein sequence ID" value="EFO80072.1"/>
    <property type="molecule type" value="Genomic_DNA"/>
</dbReference>
<dbReference type="InterPro" id="IPR004561">
    <property type="entry name" value="IsoChor_synthase"/>
</dbReference>
<comment type="caution">
    <text evidence="7">The sequence shown here is derived from an EMBL/GenBank/DDBJ whole genome shotgun (WGS) entry which is preliminary data.</text>
</comment>
<evidence type="ECO:0000313" key="8">
    <source>
        <dbReference type="Proteomes" id="UP000054010"/>
    </source>
</evidence>
<dbReference type="Pfam" id="PF00425">
    <property type="entry name" value="Chorismate_bind"/>
    <property type="match status" value="1"/>
</dbReference>